<dbReference type="AlphaFoldDB" id="A0A6J6LRH8"/>
<gene>
    <name evidence="4" type="ORF">UFOPK2169_01544</name>
</gene>
<evidence type="ECO:0000313" key="4">
    <source>
        <dbReference type="EMBL" id="CAB4663063.1"/>
    </source>
</evidence>
<dbReference type="InterPro" id="IPR018376">
    <property type="entry name" value="Enoyl-CoA_hyd/isom_CS"/>
</dbReference>
<sequence length="240" mass="25444">MTSEMVELLHSRLDDVAVNRDVRVVVLTGAGRGFCAGLDLGGYGTAPGYAWNGAVEKGLAVQKHIASLIPHLRSLPQPVIAAVNGPASGGGFALVLGSDIRIAATSARFNAAFIRIGLSACDIGTSWLLPRLVGAARAQELMLTGRLFDAAEALTMGLVTSVISESELLEVAYAKAEEVMLNTPLGVALTKEGMWSALEIPGLQAAIDMENRQQIMASFSDDARETRRARVEKRPPKYNG</sequence>
<evidence type="ECO:0000256" key="3">
    <source>
        <dbReference type="SAM" id="MobiDB-lite"/>
    </source>
</evidence>
<dbReference type="GO" id="GO:0016829">
    <property type="term" value="F:lyase activity"/>
    <property type="evidence" value="ECO:0007669"/>
    <property type="project" value="UniProtKB-KW"/>
</dbReference>
<dbReference type="CDD" id="cd06558">
    <property type="entry name" value="crotonase-like"/>
    <property type="match status" value="1"/>
</dbReference>
<protein>
    <submittedName>
        <fullName evidence="4">Unannotated protein</fullName>
    </submittedName>
</protein>
<dbReference type="EMBL" id="CAEZWE010000084">
    <property type="protein sequence ID" value="CAB4663063.1"/>
    <property type="molecule type" value="Genomic_DNA"/>
</dbReference>
<organism evidence="4">
    <name type="scientific">freshwater metagenome</name>
    <dbReference type="NCBI Taxonomy" id="449393"/>
    <lineage>
        <taxon>unclassified sequences</taxon>
        <taxon>metagenomes</taxon>
        <taxon>ecological metagenomes</taxon>
    </lineage>
</organism>
<keyword evidence="2" id="KW-0456">Lyase</keyword>
<dbReference type="Gene3D" id="1.10.12.10">
    <property type="entry name" value="Lyase 2-enoyl-coa Hydratase, Chain A, domain 2"/>
    <property type="match status" value="1"/>
</dbReference>
<accession>A0A6J6LRH8</accession>
<proteinExistence type="inferred from homology"/>
<name>A0A6J6LRH8_9ZZZZ</name>
<dbReference type="SUPFAM" id="SSF52096">
    <property type="entry name" value="ClpP/crotonase"/>
    <property type="match status" value="1"/>
</dbReference>
<dbReference type="InterPro" id="IPR029045">
    <property type="entry name" value="ClpP/crotonase-like_dom_sf"/>
</dbReference>
<reference evidence="4" key="1">
    <citation type="submission" date="2020-05" db="EMBL/GenBank/DDBJ databases">
        <authorList>
            <person name="Chiriac C."/>
            <person name="Salcher M."/>
            <person name="Ghai R."/>
            <person name="Kavagutti S V."/>
        </authorList>
    </citation>
    <scope>NUCLEOTIDE SEQUENCE</scope>
</reference>
<feature type="compositionally biased region" description="Basic and acidic residues" evidence="3">
    <location>
        <begin position="221"/>
        <end position="240"/>
    </location>
</feature>
<dbReference type="PANTHER" id="PTHR11941">
    <property type="entry name" value="ENOYL-COA HYDRATASE-RELATED"/>
    <property type="match status" value="1"/>
</dbReference>
<dbReference type="InterPro" id="IPR001753">
    <property type="entry name" value="Enoyl-CoA_hydra/iso"/>
</dbReference>
<dbReference type="PROSITE" id="PS00166">
    <property type="entry name" value="ENOYL_COA_HYDRATASE"/>
    <property type="match status" value="1"/>
</dbReference>
<dbReference type="InterPro" id="IPR014748">
    <property type="entry name" value="Enoyl-CoA_hydra_C"/>
</dbReference>
<feature type="region of interest" description="Disordered" evidence="3">
    <location>
        <begin position="218"/>
        <end position="240"/>
    </location>
</feature>
<evidence type="ECO:0000256" key="1">
    <source>
        <dbReference type="ARBA" id="ARBA00005254"/>
    </source>
</evidence>
<dbReference type="Pfam" id="PF00378">
    <property type="entry name" value="ECH_1"/>
    <property type="match status" value="1"/>
</dbReference>
<dbReference type="PANTHER" id="PTHR11941:SF130">
    <property type="entry name" value="ENOYL-COA HYDRATASE ECHA12-RELATED"/>
    <property type="match status" value="1"/>
</dbReference>
<comment type="similarity">
    <text evidence="1">Belongs to the enoyl-CoA hydratase/isomerase family.</text>
</comment>
<dbReference type="GO" id="GO:0006635">
    <property type="term" value="P:fatty acid beta-oxidation"/>
    <property type="evidence" value="ECO:0007669"/>
    <property type="project" value="TreeGrafter"/>
</dbReference>
<evidence type="ECO:0000256" key="2">
    <source>
        <dbReference type="ARBA" id="ARBA00023239"/>
    </source>
</evidence>
<dbReference type="Gene3D" id="3.90.226.10">
    <property type="entry name" value="2-enoyl-CoA Hydratase, Chain A, domain 1"/>
    <property type="match status" value="1"/>
</dbReference>